<dbReference type="OrthoDB" id="192702at2759"/>
<keyword evidence="2" id="KW-1185">Reference proteome</keyword>
<evidence type="ECO:0000313" key="2">
    <source>
        <dbReference type="Proteomes" id="UP000799771"/>
    </source>
</evidence>
<protein>
    <submittedName>
        <fullName evidence="1">Uncharacterized protein</fullName>
    </submittedName>
</protein>
<dbReference type="EMBL" id="ML977506">
    <property type="protein sequence ID" value="KAF2129687.1"/>
    <property type="molecule type" value="Genomic_DNA"/>
</dbReference>
<proteinExistence type="predicted"/>
<dbReference type="GeneID" id="54408611"/>
<sequence length="416" mass="46370">MATLSPTIHILDKANYSKHRLVTRKNEPPTPLAPSSIRLRPRMLGLTTNNLTYARLGHLMGWYDVYPLPRNIPEPYNDGEAFGRIAAWGYAEITESTVPEISSGQTVFGYLPVSTGVEDVCVSFAEHEGEQIQDHIIIKNKHRQHLLKIYNRYQVCASLSELEKVKSVDSLGWDALMQVLFGTSYNLNMYGFAWEEGNRIHPSAQGEWSTADADLRGATIVILNASGKTGMSFAYSLRHHRPKEHQPKTIIGVASPASVSQILQSGLYNKAVLNSDFESTSADIDQSDARRTLLFDFGARKDANVLWKSCLCSNSVPFTLITVGGEVMIQDPEAIASRSANIGALNIVNASLLREKGIEVGGEKYFEEFSTAFDEFKGKVKGLRLQWGEGMEEWEQGWEAFCRDEVRADTGLVYRL</sequence>
<organism evidence="1 2">
    <name type="scientific">Dothidotthia symphoricarpi CBS 119687</name>
    <dbReference type="NCBI Taxonomy" id="1392245"/>
    <lineage>
        <taxon>Eukaryota</taxon>
        <taxon>Fungi</taxon>
        <taxon>Dikarya</taxon>
        <taxon>Ascomycota</taxon>
        <taxon>Pezizomycotina</taxon>
        <taxon>Dothideomycetes</taxon>
        <taxon>Pleosporomycetidae</taxon>
        <taxon>Pleosporales</taxon>
        <taxon>Dothidotthiaceae</taxon>
        <taxon>Dothidotthia</taxon>
    </lineage>
</organism>
<gene>
    <name evidence="1" type="ORF">P153DRAFT_367054</name>
</gene>
<dbReference type="Proteomes" id="UP000799771">
    <property type="component" value="Unassembled WGS sequence"/>
</dbReference>
<accession>A0A6A6AFH2</accession>
<evidence type="ECO:0000313" key="1">
    <source>
        <dbReference type="EMBL" id="KAF2129687.1"/>
    </source>
</evidence>
<dbReference type="AlphaFoldDB" id="A0A6A6AFH2"/>
<name>A0A6A6AFH2_9PLEO</name>
<dbReference type="InterPro" id="IPR021276">
    <property type="entry name" value="DUF2855"/>
</dbReference>
<dbReference type="RefSeq" id="XP_033524076.1">
    <property type="nucleotide sequence ID" value="XM_033668179.1"/>
</dbReference>
<dbReference type="Pfam" id="PF11017">
    <property type="entry name" value="DUF2855"/>
    <property type="match status" value="1"/>
</dbReference>
<reference evidence="1" key="1">
    <citation type="journal article" date="2020" name="Stud. Mycol.">
        <title>101 Dothideomycetes genomes: a test case for predicting lifestyles and emergence of pathogens.</title>
        <authorList>
            <person name="Haridas S."/>
            <person name="Albert R."/>
            <person name="Binder M."/>
            <person name="Bloem J."/>
            <person name="Labutti K."/>
            <person name="Salamov A."/>
            <person name="Andreopoulos B."/>
            <person name="Baker S."/>
            <person name="Barry K."/>
            <person name="Bills G."/>
            <person name="Bluhm B."/>
            <person name="Cannon C."/>
            <person name="Castanera R."/>
            <person name="Culley D."/>
            <person name="Daum C."/>
            <person name="Ezra D."/>
            <person name="Gonzalez J."/>
            <person name="Henrissat B."/>
            <person name="Kuo A."/>
            <person name="Liang C."/>
            <person name="Lipzen A."/>
            <person name="Lutzoni F."/>
            <person name="Magnuson J."/>
            <person name="Mondo S."/>
            <person name="Nolan M."/>
            <person name="Ohm R."/>
            <person name="Pangilinan J."/>
            <person name="Park H.-J."/>
            <person name="Ramirez L."/>
            <person name="Alfaro M."/>
            <person name="Sun H."/>
            <person name="Tritt A."/>
            <person name="Yoshinaga Y."/>
            <person name="Zwiers L.-H."/>
            <person name="Turgeon B."/>
            <person name="Goodwin S."/>
            <person name="Spatafora J."/>
            <person name="Crous P."/>
            <person name="Grigoriev I."/>
        </authorList>
    </citation>
    <scope>NUCLEOTIDE SEQUENCE</scope>
    <source>
        <strain evidence="1">CBS 119687</strain>
    </source>
</reference>